<proteinExistence type="predicted"/>
<organism evidence="1 2">
    <name type="scientific">Gossypium arboreum</name>
    <name type="common">Tree cotton</name>
    <name type="synonym">Gossypium nanking</name>
    <dbReference type="NCBI Taxonomy" id="29729"/>
    <lineage>
        <taxon>Eukaryota</taxon>
        <taxon>Viridiplantae</taxon>
        <taxon>Streptophyta</taxon>
        <taxon>Embryophyta</taxon>
        <taxon>Tracheophyta</taxon>
        <taxon>Spermatophyta</taxon>
        <taxon>Magnoliopsida</taxon>
        <taxon>eudicotyledons</taxon>
        <taxon>Gunneridae</taxon>
        <taxon>Pentapetalae</taxon>
        <taxon>rosids</taxon>
        <taxon>malvids</taxon>
        <taxon>Malvales</taxon>
        <taxon>Malvaceae</taxon>
        <taxon>Malvoideae</taxon>
        <taxon>Gossypium</taxon>
    </lineage>
</organism>
<evidence type="ECO:0000313" key="1">
    <source>
        <dbReference type="EMBL" id="KHG23535.1"/>
    </source>
</evidence>
<evidence type="ECO:0000313" key="2">
    <source>
        <dbReference type="Proteomes" id="UP000032142"/>
    </source>
</evidence>
<accession>A0A0B0PF11</accession>
<sequence length="69" mass="7744">MPQPNCGLTCCHDAIAQLWSYTKSHANAISQIWSYMGSHIDANAIHGLTWDLISMLIPCPRHGLTWDHI</sequence>
<dbReference type="Proteomes" id="UP000032142">
    <property type="component" value="Unassembled WGS sequence"/>
</dbReference>
<reference evidence="2" key="1">
    <citation type="submission" date="2014-09" db="EMBL/GenBank/DDBJ databases">
        <authorList>
            <person name="Mudge J."/>
            <person name="Ramaraj T."/>
            <person name="Lindquist I.E."/>
            <person name="Bharti A.K."/>
            <person name="Sundararajan A."/>
            <person name="Cameron C.T."/>
            <person name="Woodward J.E."/>
            <person name="May G.D."/>
            <person name="Brubaker C."/>
            <person name="Broadhvest J."/>
            <person name="Wilkins T.A."/>
        </authorList>
    </citation>
    <scope>NUCLEOTIDE SEQUENCE</scope>
    <source>
        <strain evidence="2">cv. AKA8401</strain>
    </source>
</reference>
<protein>
    <submittedName>
        <fullName evidence="1">Protein traJ</fullName>
    </submittedName>
</protein>
<gene>
    <name evidence="1" type="ORF">F383_29449</name>
</gene>
<keyword evidence="2" id="KW-1185">Reference proteome</keyword>
<name>A0A0B0PF11_GOSAR</name>
<dbReference type="EMBL" id="KN425391">
    <property type="protein sequence ID" value="KHG23535.1"/>
    <property type="molecule type" value="Genomic_DNA"/>
</dbReference>
<dbReference type="AlphaFoldDB" id="A0A0B0PF11"/>